<dbReference type="PANTHER" id="PTHR30471">
    <property type="entry name" value="DNA REPAIR PROTEIN RADC"/>
    <property type="match status" value="1"/>
</dbReference>
<gene>
    <name evidence="9" type="ORF">AOC33_00520</name>
</gene>
<evidence type="ECO:0000256" key="7">
    <source>
        <dbReference type="SAM" id="MobiDB-lite"/>
    </source>
</evidence>
<feature type="domain" description="MPN" evidence="8">
    <location>
        <begin position="112"/>
        <end position="234"/>
    </location>
</feature>
<sequence length="241" mass="27063">MLTSPEKSGQTSIKNWPKQSQPREKLLLSGPSSMNDAELLSIILRTGNQGENSLNLSHRLIQEFGSLSSILTASLKDFEAYKGIGISKWSQLQVIHELVQRSYKEKIKQQSILTSTDLVKSYLIGLIGQREYEVFVCLYLDIHLRLIDAHEIFRGSISETTVHIREIAKECLLRNASNLIIAHNHPSGSLKPSQEDIGLTIVLHEALQLLEVNLLDHCIVTKRGASSFLELKIMPFKGSKH</sequence>
<dbReference type="InterPro" id="IPR020891">
    <property type="entry name" value="UPF0758_CS"/>
</dbReference>
<dbReference type="Proteomes" id="UP000215188">
    <property type="component" value="Unassembled WGS sequence"/>
</dbReference>
<feature type="region of interest" description="Disordered" evidence="7">
    <location>
        <begin position="1"/>
        <end position="31"/>
    </location>
</feature>
<dbReference type="NCBIfam" id="NF000642">
    <property type="entry name" value="PRK00024.1"/>
    <property type="match status" value="1"/>
</dbReference>
<name>A0A229FY71_9BURK</name>
<keyword evidence="2" id="KW-0479">Metal-binding</keyword>
<dbReference type="SUPFAM" id="SSF47781">
    <property type="entry name" value="RuvA domain 2-like"/>
    <property type="match status" value="1"/>
</dbReference>
<keyword evidence="1" id="KW-0645">Protease</keyword>
<dbReference type="InterPro" id="IPR025657">
    <property type="entry name" value="RadC_JAB"/>
</dbReference>
<dbReference type="OrthoDB" id="9804482at2"/>
<evidence type="ECO:0000256" key="5">
    <source>
        <dbReference type="ARBA" id="ARBA00023049"/>
    </source>
</evidence>
<proteinExistence type="inferred from homology"/>
<evidence type="ECO:0000256" key="2">
    <source>
        <dbReference type="ARBA" id="ARBA00022723"/>
    </source>
</evidence>
<evidence type="ECO:0000313" key="10">
    <source>
        <dbReference type="Proteomes" id="UP000215188"/>
    </source>
</evidence>
<comment type="similarity">
    <text evidence="6">Belongs to the UPF0758 family.</text>
</comment>
<dbReference type="CDD" id="cd08071">
    <property type="entry name" value="MPN_DUF2466"/>
    <property type="match status" value="1"/>
</dbReference>
<dbReference type="Pfam" id="PF04002">
    <property type="entry name" value="RadC"/>
    <property type="match status" value="1"/>
</dbReference>
<dbReference type="EMBL" id="NJGG01000001">
    <property type="protein sequence ID" value="OXL16518.1"/>
    <property type="molecule type" value="Genomic_DNA"/>
</dbReference>
<protein>
    <recommendedName>
        <fullName evidence="8">MPN domain-containing protein</fullName>
    </recommendedName>
</protein>
<dbReference type="Gene3D" id="3.40.140.10">
    <property type="entry name" value="Cytidine Deaminase, domain 2"/>
    <property type="match status" value="1"/>
</dbReference>
<keyword evidence="10" id="KW-1185">Reference proteome</keyword>
<evidence type="ECO:0000256" key="4">
    <source>
        <dbReference type="ARBA" id="ARBA00022833"/>
    </source>
</evidence>
<organism evidence="9 10">
    <name type="scientific">Polynucleobacter cosmopolitanus</name>
    <dbReference type="NCBI Taxonomy" id="351345"/>
    <lineage>
        <taxon>Bacteria</taxon>
        <taxon>Pseudomonadati</taxon>
        <taxon>Pseudomonadota</taxon>
        <taxon>Betaproteobacteria</taxon>
        <taxon>Burkholderiales</taxon>
        <taxon>Burkholderiaceae</taxon>
        <taxon>Polynucleobacter</taxon>
    </lineage>
</organism>
<reference evidence="9 10" key="1">
    <citation type="submission" date="2017-06" db="EMBL/GenBank/DDBJ databases">
        <title>Reclassification of a Polynucleobacter cosmopolitanus strain isolated from tropical Lake Victoria as Polynucleobacter victoriensis comb. nov.</title>
        <authorList>
            <person name="Hahn M.W."/>
        </authorList>
    </citation>
    <scope>NUCLEOTIDE SEQUENCE [LARGE SCALE GENOMIC DNA]</scope>
    <source>
        <strain evidence="9 10">MWH-MoIso2</strain>
    </source>
</reference>
<dbReference type="GO" id="GO:0046872">
    <property type="term" value="F:metal ion binding"/>
    <property type="evidence" value="ECO:0007669"/>
    <property type="project" value="UniProtKB-KW"/>
</dbReference>
<dbReference type="NCBIfam" id="TIGR00608">
    <property type="entry name" value="radc"/>
    <property type="match status" value="1"/>
</dbReference>
<keyword evidence="5" id="KW-0482">Metalloprotease</keyword>
<evidence type="ECO:0000256" key="1">
    <source>
        <dbReference type="ARBA" id="ARBA00022670"/>
    </source>
</evidence>
<dbReference type="GO" id="GO:0006508">
    <property type="term" value="P:proteolysis"/>
    <property type="evidence" value="ECO:0007669"/>
    <property type="project" value="UniProtKB-KW"/>
</dbReference>
<dbReference type="PANTHER" id="PTHR30471:SF3">
    <property type="entry name" value="UPF0758 PROTEIN YEES-RELATED"/>
    <property type="match status" value="1"/>
</dbReference>
<dbReference type="InterPro" id="IPR001405">
    <property type="entry name" value="UPF0758"/>
</dbReference>
<comment type="caution">
    <text evidence="9">The sequence shown here is derived from an EMBL/GenBank/DDBJ whole genome shotgun (WGS) entry which is preliminary data.</text>
</comment>
<feature type="compositionally biased region" description="Polar residues" evidence="7">
    <location>
        <begin position="1"/>
        <end position="20"/>
    </location>
</feature>
<evidence type="ECO:0000256" key="6">
    <source>
        <dbReference type="RuleBase" id="RU003797"/>
    </source>
</evidence>
<keyword evidence="4" id="KW-0862">Zinc</keyword>
<accession>A0A229FY71</accession>
<evidence type="ECO:0000313" key="9">
    <source>
        <dbReference type="EMBL" id="OXL16518.1"/>
    </source>
</evidence>
<dbReference type="PROSITE" id="PS50249">
    <property type="entry name" value="MPN"/>
    <property type="match status" value="1"/>
</dbReference>
<dbReference type="InterPro" id="IPR010994">
    <property type="entry name" value="RuvA_2-like"/>
</dbReference>
<keyword evidence="3" id="KW-0378">Hydrolase</keyword>
<dbReference type="Pfam" id="PF20582">
    <property type="entry name" value="UPF0758_N"/>
    <property type="match status" value="1"/>
</dbReference>
<dbReference type="PROSITE" id="PS01302">
    <property type="entry name" value="UPF0758"/>
    <property type="match status" value="1"/>
</dbReference>
<dbReference type="InterPro" id="IPR037518">
    <property type="entry name" value="MPN"/>
</dbReference>
<evidence type="ECO:0000256" key="3">
    <source>
        <dbReference type="ARBA" id="ARBA00022801"/>
    </source>
</evidence>
<dbReference type="InterPro" id="IPR046778">
    <property type="entry name" value="UPF0758_N"/>
</dbReference>
<dbReference type="GO" id="GO:0008237">
    <property type="term" value="F:metallopeptidase activity"/>
    <property type="evidence" value="ECO:0007669"/>
    <property type="project" value="UniProtKB-KW"/>
</dbReference>
<evidence type="ECO:0000259" key="8">
    <source>
        <dbReference type="PROSITE" id="PS50249"/>
    </source>
</evidence>
<dbReference type="AlphaFoldDB" id="A0A229FY71"/>